<comment type="caution">
    <text evidence="2">The sequence shown here is derived from an EMBL/GenBank/DDBJ whole genome shotgun (WGS) entry which is preliminary data.</text>
</comment>
<dbReference type="InterPro" id="IPR046612">
    <property type="entry name" value="DUF6671"/>
</dbReference>
<name>A0AAN4UTP4_9RHOB</name>
<proteinExistence type="predicted"/>
<keyword evidence="4" id="KW-1185">Reference proteome</keyword>
<dbReference type="EMBL" id="FNOB01000050">
    <property type="protein sequence ID" value="SDX94852.1"/>
    <property type="molecule type" value="Genomic_DNA"/>
</dbReference>
<dbReference type="Pfam" id="PF20376">
    <property type="entry name" value="DUF6671"/>
    <property type="match status" value="1"/>
</dbReference>
<evidence type="ECO:0000313" key="4">
    <source>
        <dbReference type="Proteomes" id="UP000199541"/>
    </source>
</evidence>
<reference evidence="2" key="1">
    <citation type="journal article" date="2014" name="Int. J. Syst. Evol. Microbiol.">
        <title>Complete genome sequence of Corynebacterium casei LMG S-19264T (=DSM 44701T), isolated from a smear-ripened cheese.</title>
        <authorList>
            <consortium name="US DOE Joint Genome Institute (JGI-PGF)"/>
            <person name="Walter F."/>
            <person name="Albersmeier A."/>
            <person name="Kalinowski J."/>
            <person name="Ruckert C."/>
        </authorList>
    </citation>
    <scope>NUCLEOTIDE SEQUENCE</scope>
    <source>
        <strain evidence="2">CGMCC 1.10859</strain>
    </source>
</reference>
<sequence>MTPGPYAGRVAVLATMHGKEAAFAPILAEQLGLDLMVPEGIDTDALGTFTGEVARQGTVEDAALAKAALGLSRAGGDLALASEGAYGPHPRIPFIPFGVEVVAWVDKRIGLTLVERLYDETPVYDHLLLDPDEDPGSFLARIGFPAQRVIVGADDDAVGDNVIKGIGSVEQLGAALAKVRRLSTDGKAFIQTDMRAHCNPHRMETLGRLAQKLARRLETACPVCAAPGFGKVGVEMGLPCAWCAGPTVLVRAERWGCGVCGLEETRPRKDGLTEGDPGTCPRCNP</sequence>
<accession>A0AAN4UTP4</accession>
<evidence type="ECO:0000313" key="3">
    <source>
        <dbReference type="EMBL" id="SDX94852.1"/>
    </source>
</evidence>
<reference evidence="3 4" key="2">
    <citation type="submission" date="2016-10" db="EMBL/GenBank/DDBJ databases">
        <authorList>
            <person name="Varghese N."/>
            <person name="Submissions S."/>
        </authorList>
    </citation>
    <scope>NUCLEOTIDE SEQUENCE [LARGE SCALE GENOMIC DNA]</scope>
    <source>
        <strain evidence="3 4">DSM 24802</strain>
    </source>
</reference>
<dbReference type="AlphaFoldDB" id="A0AAN4UTP4"/>
<evidence type="ECO:0000313" key="2">
    <source>
        <dbReference type="EMBL" id="GHE04213.1"/>
    </source>
</evidence>
<feature type="domain" description="DUF6671" evidence="1">
    <location>
        <begin position="68"/>
        <end position="285"/>
    </location>
</feature>
<dbReference type="Proteomes" id="UP000634647">
    <property type="component" value="Unassembled WGS sequence"/>
</dbReference>
<dbReference type="Proteomes" id="UP000199541">
    <property type="component" value="Unassembled WGS sequence"/>
</dbReference>
<protein>
    <recommendedName>
        <fullName evidence="1">DUF6671 domain-containing protein</fullName>
    </recommendedName>
</protein>
<evidence type="ECO:0000259" key="1">
    <source>
        <dbReference type="Pfam" id="PF20376"/>
    </source>
</evidence>
<reference evidence="2" key="3">
    <citation type="submission" date="2023-06" db="EMBL/GenBank/DDBJ databases">
        <authorList>
            <person name="Sun Q."/>
            <person name="Zhou Y."/>
        </authorList>
    </citation>
    <scope>NUCLEOTIDE SEQUENCE</scope>
    <source>
        <strain evidence="2">CGMCC 1.10859</strain>
    </source>
</reference>
<gene>
    <name evidence="2" type="ORF">GCM10008024_30660</name>
    <name evidence="3" type="ORF">SAMN05444006_1506</name>
</gene>
<dbReference type="EMBL" id="BNAB01000015">
    <property type="protein sequence ID" value="GHE04213.1"/>
    <property type="molecule type" value="Genomic_DNA"/>
</dbReference>
<organism evidence="2 5">
    <name type="scientific">Allgaiera indica</name>
    <dbReference type="NCBI Taxonomy" id="765699"/>
    <lineage>
        <taxon>Bacteria</taxon>
        <taxon>Pseudomonadati</taxon>
        <taxon>Pseudomonadota</taxon>
        <taxon>Alphaproteobacteria</taxon>
        <taxon>Rhodobacterales</taxon>
        <taxon>Paracoccaceae</taxon>
        <taxon>Allgaiera</taxon>
    </lineage>
</organism>
<evidence type="ECO:0000313" key="5">
    <source>
        <dbReference type="Proteomes" id="UP000634647"/>
    </source>
</evidence>